<evidence type="ECO:0008006" key="6">
    <source>
        <dbReference type="Google" id="ProtNLM"/>
    </source>
</evidence>
<keyword evidence="2" id="KW-0812">Transmembrane</keyword>
<evidence type="ECO:0000256" key="3">
    <source>
        <dbReference type="SAM" id="SignalP"/>
    </source>
</evidence>
<evidence type="ECO:0000313" key="4">
    <source>
        <dbReference type="EMBL" id="PMD18994.1"/>
    </source>
</evidence>
<keyword evidence="2" id="KW-0472">Membrane</keyword>
<evidence type="ECO:0000256" key="2">
    <source>
        <dbReference type="SAM" id="Phobius"/>
    </source>
</evidence>
<name>A0A2J6PYG0_9HELO</name>
<dbReference type="Proteomes" id="UP000235672">
    <property type="component" value="Unassembled WGS sequence"/>
</dbReference>
<dbReference type="EMBL" id="KZ613491">
    <property type="protein sequence ID" value="PMD18994.1"/>
    <property type="molecule type" value="Genomic_DNA"/>
</dbReference>
<feature type="compositionally biased region" description="Polar residues" evidence="1">
    <location>
        <begin position="28"/>
        <end position="43"/>
    </location>
</feature>
<evidence type="ECO:0000313" key="5">
    <source>
        <dbReference type="Proteomes" id="UP000235672"/>
    </source>
</evidence>
<feature type="region of interest" description="Disordered" evidence="1">
    <location>
        <begin position="28"/>
        <end position="51"/>
    </location>
</feature>
<keyword evidence="3" id="KW-0732">Signal</keyword>
<protein>
    <recommendedName>
        <fullName evidence="6">Mid2 domain-containing protein</fullName>
    </recommendedName>
</protein>
<proteinExistence type="predicted"/>
<dbReference type="AlphaFoldDB" id="A0A2J6PYG0"/>
<feature type="transmembrane region" description="Helical" evidence="2">
    <location>
        <begin position="280"/>
        <end position="300"/>
    </location>
</feature>
<feature type="region of interest" description="Disordered" evidence="1">
    <location>
        <begin position="158"/>
        <end position="177"/>
    </location>
</feature>
<evidence type="ECO:0000256" key="1">
    <source>
        <dbReference type="SAM" id="MobiDB-lite"/>
    </source>
</evidence>
<keyword evidence="2" id="KW-1133">Transmembrane helix</keyword>
<keyword evidence="5" id="KW-1185">Reference proteome</keyword>
<accession>A0A2J6PYG0</accession>
<feature type="chain" id="PRO_5014410331" description="Mid2 domain-containing protein" evidence="3">
    <location>
        <begin position="21"/>
        <end position="330"/>
    </location>
</feature>
<feature type="signal peptide" evidence="3">
    <location>
        <begin position="1"/>
        <end position="20"/>
    </location>
</feature>
<reference evidence="4 5" key="1">
    <citation type="submission" date="2016-05" db="EMBL/GenBank/DDBJ databases">
        <title>A degradative enzymes factory behind the ericoid mycorrhizal symbiosis.</title>
        <authorList>
            <consortium name="DOE Joint Genome Institute"/>
            <person name="Martino E."/>
            <person name="Morin E."/>
            <person name="Grelet G."/>
            <person name="Kuo A."/>
            <person name="Kohler A."/>
            <person name="Daghino S."/>
            <person name="Barry K."/>
            <person name="Choi C."/>
            <person name="Cichocki N."/>
            <person name="Clum A."/>
            <person name="Copeland A."/>
            <person name="Hainaut M."/>
            <person name="Haridas S."/>
            <person name="Labutti K."/>
            <person name="Lindquist E."/>
            <person name="Lipzen A."/>
            <person name="Khouja H.-R."/>
            <person name="Murat C."/>
            <person name="Ohm R."/>
            <person name="Olson A."/>
            <person name="Spatafora J."/>
            <person name="Veneault-Fourrey C."/>
            <person name="Henrissat B."/>
            <person name="Grigoriev I."/>
            <person name="Martin F."/>
            <person name="Perotto S."/>
        </authorList>
    </citation>
    <scope>NUCLEOTIDE SEQUENCE [LARGE SCALE GENOMIC DNA]</scope>
    <source>
        <strain evidence="4 5">UAMH 7357</strain>
    </source>
</reference>
<gene>
    <name evidence="4" type="ORF">NA56DRAFT_706036</name>
</gene>
<sequence length="330" mass="34040">MLLIISILLPLLTISSLVAGNRCHPRQLSPTAPASVTGTNRPFSTSSSSPSMSTIFEACDSLDSSSLDKPSYLTHILALPTLIMPAQPKGNITLKATMTYSTTMMHSNSSPGLASSLSLIGEVISSSVIYPNFTNSSTAVASNIQSFSSLSPTDTIQPTSSLISTSTTPLSSSAASSSTGNSNLLSLTNSIQSTSALSSTSIITPTSSQSETSTASSNATSLTSITATSSVLQNPVFTQLTIVEPSVTTTFTATAPIATQTPDITPASSGSSLLNSPETLVPIIVGVVVGAAVLVGLWDWRLQGVGQRLMMGEMGVIWIDEELQIIGTKT</sequence>
<organism evidence="4 5">
    <name type="scientific">Hyaloscypha hepaticicola</name>
    <dbReference type="NCBI Taxonomy" id="2082293"/>
    <lineage>
        <taxon>Eukaryota</taxon>
        <taxon>Fungi</taxon>
        <taxon>Dikarya</taxon>
        <taxon>Ascomycota</taxon>
        <taxon>Pezizomycotina</taxon>
        <taxon>Leotiomycetes</taxon>
        <taxon>Helotiales</taxon>
        <taxon>Hyaloscyphaceae</taxon>
        <taxon>Hyaloscypha</taxon>
    </lineage>
</organism>